<feature type="domain" description="J" evidence="7">
    <location>
        <begin position="210"/>
        <end position="261"/>
    </location>
</feature>
<dbReference type="InterPro" id="IPR036869">
    <property type="entry name" value="J_dom_sf"/>
</dbReference>
<dbReference type="CDD" id="cd06257">
    <property type="entry name" value="DnaJ"/>
    <property type="match status" value="1"/>
</dbReference>
<evidence type="ECO:0000256" key="4">
    <source>
        <dbReference type="ARBA" id="ARBA00023136"/>
    </source>
</evidence>
<comment type="subcellular location">
    <subcellularLocation>
        <location evidence="1">Membrane</location>
        <topology evidence="1">Single-pass membrane protein</topology>
    </subcellularLocation>
</comment>
<feature type="transmembrane region" description="Helical" evidence="6">
    <location>
        <begin position="31"/>
        <end position="51"/>
    </location>
</feature>
<evidence type="ECO:0000256" key="2">
    <source>
        <dbReference type="ARBA" id="ARBA00022692"/>
    </source>
</evidence>
<proteinExistence type="inferred from homology"/>
<dbReference type="InterPro" id="IPR001623">
    <property type="entry name" value="DnaJ_domain"/>
</dbReference>
<name>A0A516H472_9PROT</name>
<keyword evidence="4 6" id="KW-0472">Membrane</keyword>
<dbReference type="EMBL" id="CP041636">
    <property type="protein sequence ID" value="QDO98578.1"/>
    <property type="molecule type" value="Genomic_DNA"/>
</dbReference>
<keyword evidence="9" id="KW-1185">Reference proteome</keyword>
<evidence type="ECO:0000256" key="3">
    <source>
        <dbReference type="ARBA" id="ARBA00022989"/>
    </source>
</evidence>
<protein>
    <submittedName>
        <fullName evidence="8">Molecular chaperone DnaJ</fullName>
    </submittedName>
</protein>
<keyword evidence="3 6" id="KW-1133">Transmembrane helix</keyword>
<dbReference type="GO" id="GO:0016020">
    <property type="term" value="C:membrane"/>
    <property type="evidence" value="ECO:0007669"/>
    <property type="project" value="UniProtKB-SubCell"/>
</dbReference>
<dbReference type="PROSITE" id="PS50076">
    <property type="entry name" value="DNAJ_2"/>
    <property type="match status" value="1"/>
</dbReference>
<dbReference type="PANTHER" id="PTHR12763">
    <property type="match status" value="1"/>
</dbReference>
<dbReference type="SMART" id="SM00271">
    <property type="entry name" value="DnaJ"/>
    <property type="match status" value="1"/>
</dbReference>
<gene>
    <name evidence="8" type="ORF">FNB15_15385</name>
</gene>
<evidence type="ECO:0000256" key="5">
    <source>
        <dbReference type="ARBA" id="ARBA00038105"/>
    </source>
</evidence>
<keyword evidence="2 6" id="KW-0812">Transmembrane</keyword>
<dbReference type="KEGG" id="fer:FNB15_15385"/>
<dbReference type="Gene3D" id="1.10.287.110">
    <property type="entry name" value="DnaJ domain"/>
    <property type="match status" value="1"/>
</dbReference>
<dbReference type="PANTHER" id="PTHR12763:SF28">
    <property type="entry name" value="GEO10507P1-RELATED"/>
    <property type="match status" value="1"/>
</dbReference>
<dbReference type="AlphaFoldDB" id="A0A516H472"/>
<evidence type="ECO:0000256" key="1">
    <source>
        <dbReference type="ARBA" id="ARBA00004167"/>
    </source>
</evidence>
<evidence type="ECO:0000259" key="7">
    <source>
        <dbReference type="PROSITE" id="PS50076"/>
    </source>
</evidence>
<organism evidence="8 9">
    <name type="scientific">Ferrovibrio terrae</name>
    <dbReference type="NCBI Taxonomy" id="2594003"/>
    <lineage>
        <taxon>Bacteria</taxon>
        <taxon>Pseudomonadati</taxon>
        <taxon>Pseudomonadota</taxon>
        <taxon>Alphaproteobacteria</taxon>
        <taxon>Rhodospirillales</taxon>
        <taxon>Rhodospirillaceae</taxon>
        <taxon>Ferrovibrio</taxon>
    </lineage>
</organism>
<reference evidence="8 9" key="1">
    <citation type="submission" date="2019-07" db="EMBL/GenBank/DDBJ databases">
        <title>Genome sequencing for Ferrovibrio sp. K5.</title>
        <authorList>
            <person name="Park S.-J."/>
        </authorList>
    </citation>
    <scope>NUCLEOTIDE SEQUENCE [LARGE SCALE GENOMIC DNA]</scope>
    <source>
        <strain evidence="8 9">K5</strain>
    </source>
</reference>
<evidence type="ECO:0000313" key="9">
    <source>
        <dbReference type="Proteomes" id="UP000317496"/>
    </source>
</evidence>
<dbReference type="Proteomes" id="UP000317496">
    <property type="component" value="Chromosome"/>
</dbReference>
<dbReference type="RefSeq" id="WP_144069559.1">
    <property type="nucleotide sequence ID" value="NZ_CP041636.1"/>
</dbReference>
<evidence type="ECO:0000256" key="6">
    <source>
        <dbReference type="SAM" id="Phobius"/>
    </source>
</evidence>
<dbReference type="SUPFAM" id="SSF46565">
    <property type="entry name" value="Chaperone J-domain"/>
    <property type="match status" value="1"/>
</dbReference>
<evidence type="ECO:0000313" key="8">
    <source>
        <dbReference type="EMBL" id="QDO98578.1"/>
    </source>
</evidence>
<comment type="similarity">
    <text evidence="5">Belongs to the TIM14 family.</text>
</comment>
<accession>A0A516H472</accession>
<sequence>MAAFFALGIVGLILLLLGARGFLNADPKFLAKVLKIAGAVICGGLAVFFLIRGRIDAALMLGAAAAASLGYLPRGLLPFNLGSLFGGRGLGSGWQRARTGNDDLDGTTSGSGQQSTVETGWLRMQLDHATGRMDGDVLQGRHAGRRLSSLSFEELILLLRDCQSHDNQAAALLEAYLDRSIGEDWRERATQGDAGEAASPAANGAMTREQAWEVLGLQPGASAADIRAAHRRLMKKFHPDQGGSTYLAAQINRAKDLLLDG</sequence>
<dbReference type="Pfam" id="PF00226">
    <property type="entry name" value="DnaJ"/>
    <property type="match status" value="1"/>
</dbReference>
<dbReference type="OrthoDB" id="9811070at2"/>